<evidence type="ECO:0000313" key="1">
    <source>
        <dbReference type="EMBL" id="BBF70567.1"/>
    </source>
</evidence>
<proteinExistence type="predicted"/>
<protein>
    <submittedName>
        <fullName evidence="1">Uncharacterized protein</fullName>
    </submittedName>
</protein>
<keyword evidence="2" id="KW-1185">Reference proteome</keyword>
<dbReference type="Proteomes" id="UP001059971">
    <property type="component" value="Chromosome 1"/>
</dbReference>
<gene>
    <name evidence="1" type="ORF">SBA_ch1_27670</name>
</gene>
<dbReference type="EMBL" id="AP018817">
    <property type="protein sequence ID" value="BBF70567.1"/>
    <property type="molecule type" value="Genomic_DNA"/>
</dbReference>
<sequence length="51" mass="5662">MRRTKASIIEWATGNLRIVQLLLGNSKIENRVRDLGIDVEGALALAKNTEI</sequence>
<accession>A0ABN5WHK0</accession>
<organism evidence="1 2">
    <name type="scientific">Sphingomonas bisphenolicum</name>
    <dbReference type="NCBI Taxonomy" id="296544"/>
    <lineage>
        <taxon>Bacteria</taxon>
        <taxon>Pseudomonadati</taxon>
        <taxon>Pseudomonadota</taxon>
        <taxon>Alphaproteobacteria</taxon>
        <taxon>Sphingomonadales</taxon>
        <taxon>Sphingomonadaceae</taxon>
        <taxon>Sphingomonas</taxon>
    </lineage>
</organism>
<name>A0ABN5WHK0_9SPHN</name>
<evidence type="ECO:0000313" key="2">
    <source>
        <dbReference type="Proteomes" id="UP001059971"/>
    </source>
</evidence>
<reference evidence="1" key="1">
    <citation type="submission" date="2018-07" db="EMBL/GenBank/DDBJ databases">
        <title>Complete genome sequence of Sphingomonas bisphenolicum strain AO1, a bisphenol A degradative bacterium isolated from Japanese farm field.</title>
        <authorList>
            <person name="Murakami M."/>
            <person name="Koh M."/>
            <person name="Koba S."/>
            <person name="Matsumura Y."/>
        </authorList>
    </citation>
    <scope>NUCLEOTIDE SEQUENCE</scope>
    <source>
        <strain evidence="1">AO1</strain>
    </source>
</reference>